<evidence type="ECO:0000256" key="2">
    <source>
        <dbReference type="ARBA" id="ARBA00022670"/>
    </source>
</evidence>
<accession>A0AA49JXM0</accession>
<dbReference type="GO" id="GO:0006508">
    <property type="term" value="P:proteolysis"/>
    <property type="evidence" value="ECO:0007669"/>
    <property type="project" value="UniProtKB-KW"/>
</dbReference>
<feature type="chain" id="PRO_5041419814" evidence="6">
    <location>
        <begin position="22"/>
        <end position="536"/>
    </location>
</feature>
<gene>
    <name evidence="8" type="ORF">Strain138_000082</name>
    <name evidence="9" type="ORF">Strain318_000082</name>
</gene>
<dbReference type="NCBIfam" id="TIGR00225">
    <property type="entry name" value="prc"/>
    <property type="match status" value="1"/>
</dbReference>
<evidence type="ECO:0000256" key="6">
    <source>
        <dbReference type="SAM" id="SignalP"/>
    </source>
</evidence>
<dbReference type="Pfam" id="PF03572">
    <property type="entry name" value="Peptidase_S41"/>
    <property type="match status" value="1"/>
</dbReference>
<keyword evidence="6" id="KW-0732">Signal</keyword>
<dbReference type="SMART" id="SM00245">
    <property type="entry name" value="TSPc"/>
    <property type="match status" value="1"/>
</dbReference>
<reference evidence="9" key="1">
    <citation type="submission" date="2023-07" db="EMBL/GenBank/DDBJ databases">
        <authorList>
            <person name="Haufschild T."/>
            <person name="Kallscheuer N."/>
            <person name="Hammer J."/>
            <person name="Kohn T."/>
            <person name="Kabuu M."/>
            <person name="Jogler M."/>
            <person name="Wohfarth N."/>
            <person name="Heuer A."/>
            <person name="Rohde M."/>
            <person name="van Teeseling M.C.F."/>
            <person name="Jogler C."/>
        </authorList>
    </citation>
    <scope>NUCLEOTIDE SEQUENCE</scope>
    <source>
        <strain evidence="8">Strain 138</strain>
        <strain evidence="9">Strain 318</strain>
    </source>
</reference>
<dbReference type="GO" id="GO:0004175">
    <property type="term" value="F:endopeptidase activity"/>
    <property type="evidence" value="ECO:0007669"/>
    <property type="project" value="TreeGrafter"/>
</dbReference>
<dbReference type="SUPFAM" id="SSF50156">
    <property type="entry name" value="PDZ domain-like"/>
    <property type="match status" value="1"/>
</dbReference>
<evidence type="ECO:0000313" key="9">
    <source>
        <dbReference type="EMBL" id="WKW13759.1"/>
    </source>
</evidence>
<dbReference type="InterPro" id="IPR029045">
    <property type="entry name" value="ClpP/crotonase-like_dom_sf"/>
</dbReference>
<dbReference type="InterPro" id="IPR041489">
    <property type="entry name" value="PDZ_6"/>
</dbReference>
<evidence type="ECO:0000313" key="8">
    <source>
        <dbReference type="EMBL" id="WKW10850.1"/>
    </source>
</evidence>
<dbReference type="InterPro" id="IPR005151">
    <property type="entry name" value="Tail-specific_protease"/>
</dbReference>
<dbReference type="InterPro" id="IPR004447">
    <property type="entry name" value="Peptidase_S41A"/>
</dbReference>
<keyword evidence="4 5" id="KW-0720">Serine protease</keyword>
<evidence type="ECO:0000313" key="10">
    <source>
        <dbReference type="Proteomes" id="UP001229955"/>
    </source>
</evidence>
<dbReference type="SUPFAM" id="SSF52096">
    <property type="entry name" value="ClpP/crotonase"/>
    <property type="match status" value="1"/>
</dbReference>
<dbReference type="AlphaFoldDB" id="A0AA49JXM0"/>
<dbReference type="RefSeq" id="WP_367886560.1">
    <property type="nucleotide sequence ID" value="NZ_CP130612.1"/>
</dbReference>
<dbReference type="EMBL" id="CP130613">
    <property type="protein sequence ID" value="WKW13759.1"/>
    <property type="molecule type" value="Genomic_DNA"/>
</dbReference>
<dbReference type="Pfam" id="PF17820">
    <property type="entry name" value="PDZ_6"/>
    <property type="match status" value="1"/>
</dbReference>
<comment type="similarity">
    <text evidence="1 5">Belongs to the peptidase S41A family.</text>
</comment>
<evidence type="ECO:0000256" key="1">
    <source>
        <dbReference type="ARBA" id="ARBA00009179"/>
    </source>
</evidence>
<dbReference type="Gene3D" id="3.30.750.44">
    <property type="match status" value="1"/>
</dbReference>
<dbReference type="InterPro" id="IPR001478">
    <property type="entry name" value="PDZ"/>
</dbReference>
<dbReference type="EMBL" id="CP130612">
    <property type="protein sequence ID" value="WKW10850.1"/>
    <property type="molecule type" value="Genomic_DNA"/>
</dbReference>
<evidence type="ECO:0000256" key="4">
    <source>
        <dbReference type="ARBA" id="ARBA00022825"/>
    </source>
</evidence>
<feature type="domain" description="PDZ" evidence="7">
    <location>
        <begin position="80"/>
        <end position="149"/>
    </location>
</feature>
<proteinExistence type="inferred from homology"/>
<dbReference type="CDD" id="cd07560">
    <property type="entry name" value="Peptidase_S41_CPP"/>
    <property type="match status" value="1"/>
</dbReference>
<keyword evidence="3 5" id="KW-0378">Hydrolase</keyword>
<accession>A0AA49JRY4</accession>
<dbReference type="GO" id="GO:0008236">
    <property type="term" value="F:serine-type peptidase activity"/>
    <property type="evidence" value="ECO:0007669"/>
    <property type="project" value="UniProtKB-KW"/>
</dbReference>
<dbReference type="InterPro" id="IPR036034">
    <property type="entry name" value="PDZ_sf"/>
</dbReference>
<dbReference type="CDD" id="cd06782">
    <property type="entry name" value="cpPDZ_CPP-like"/>
    <property type="match status" value="1"/>
</dbReference>
<dbReference type="SMART" id="SM00228">
    <property type="entry name" value="PDZ"/>
    <property type="match status" value="1"/>
</dbReference>
<feature type="signal peptide" evidence="6">
    <location>
        <begin position="1"/>
        <end position="21"/>
    </location>
</feature>
<name>A0AA49JXM0_9BACT</name>
<sequence length="536" mass="58588">MPRRRIFALAAVLALPLAAGAFVVQERAATASATLFDQVLSLVGDRYVDSIGTRELYERAARGLVEQLRDPYSELYTPAQLEAFNTTTGGFYGGVGMLIEDQEGTIIISKVYPHTPAEEAGIREGDRIVGVDTSSTRGWRLDQVSGALRGQPGSRVKARFQRPGVAQAFEVEFTRRTIRIPAIPFGLVLDGGIGYIPVQQFNETTTREFAEVYARFVNEDVKGLVIDLRGNSGGFLDQALEMTNFFLARGRELASVRSRSGQVERYVAERSPLIPNMPVVVLTDGYSASASEIVAGALQDQDRALVVGQTTFGKGLVQSVYRLDGGYAIKLTTGKWFTPSGRTIQRERVLDASGRLVEVNPDSSESDSARAARPMFRSTSGRAVFGGGGVTPDIVVPYDTLTAAELRLARALVPRQQDVYLALYDYAFGLKDQVRPDFTVTAAMRDGFRQKLEAKGVTVDRAEWDAGRAYVDRLLLNRIARLAFGDSTAKRREIPEDVQLQRAMDLLRRAKTTQELLALAPASAPVPAAASARRPD</sequence>
<dbReference type="KEGG" id="pspc:Strain318_000082"/>
<organism evidence="9 10">
    <name type="scientific">Pseudogemmatithrix spongiicola</name>
    <dbReference type="NCBI Taxonomy" id="3062599"/>
    <lineage>
        <taxon>Bacteria</taxon>
        <taxon>Pseudomonadati</taxon>
        <taxon>Gemmatimonadota</taxon>
        <taxon>Gemmatimonadia</taxon>
        <taxon>Gemmatimonadales</taxon>
        <taxon>Gemmatimonadaceae</taxon>
        <taxon>Pseudogemmatithrix</taxon>
    </lineage>
</organism>
<dbReference type="GO" id="GO:0007165">
    <property type="term" value="P:signal transduction"/>
    <property type="evidence" value="ECO:0007669"/>
    <property type="project" value="TreeGrafter"/>
</dbReference>
<keyword evidence="2 5" id="KW-0645">Protease</keyword>
<dbReference type="PANTHER" id="PTHR32060:SF30">
    <property type="entry name" value="CARBOXY-TERMINAL PROCESSING PROTEASE CTPA"/>
    <property type="match status" value="1"/>
</dbReference>
<protein>
    <submittedName>
        <fullName evidence="9">S41 family peptidase</fullName>
    </submittedName>
</protein>
<dbReference type="Gene3D" id="3.90.226.10">
    <property type="entry name" value="2-enoyl-CoA Hydratase, Chain A, domain 1"/>
    <property type="match status" value="1"/>
</dbReference>
<evidence type="ECO:0000256" key="3">
    <source>
        <dbReference type="ARBA" id="ARBA00022801"/>
    </source>
</evidence>
<dbReference type="PANTHER" id="PTHR32060">
    <property type="entry name" value="TAIL-SPECIFIC PROTEASE"/>
    <property type="match status" value="1"/>
</dbReference>
<dbReference type="PROSITE" id="PS50106">
    <property type="entry name" value="PDZ"/>
    <property type="match status" value="1"/>
</dbReference>
<dbReference type="Proteomes" id="UP001229955">
    <property type="component" value="Chromosome"/>
</dbReference>
<keyword evidence="10" id="KW-1185">Reference proteome</keyword>
<evidence type="ECO:0000256" key="5">
    <source>
        <dbReference type="RuleBase" id="RU004404"/>
    </source>
</evidence>
<dbReference type="Gene3D" id="2.30.42.10">
    <property type="match status" value="1"/>
</dbReference>
<dbReference type="GO" id="GO:0030288">
    <property type="term" value="C:outer membrane-bounded periplasmic space"/>
    <property type="evidence" value="ECO:0007669"/>
    <property type="project" value="TreeGrafter"/>
</dbReference>
<evidence type="ECO:0000259" key="7">
    <source>
        <dbReference type="PROSITE" id="PS50106"/>
    </source>
</evidence>